<dbReference type="WBParaSite" id="ASIM_0001188501-mRNA-1">
    <property type="protein sequence ID" value="ASIM_0001188501-mRNA-1"/>
    <property type="gene ID" value="ASIM_0001188501"/>
</dbReference>
<name>A0A0M3JUL9_ANISI</name>
<evidence type="ECO:0000313" key="3">
    <source>
        <dbReference type="WBParaSite" id="ASIM_0001188501-mRNA-1"/>
    </source>
</evidence>
<dbReference type="GO" id="GO:0005634">
    <property type="term" value="C:nucleus"/>
    <property type="evidence" value="ECO:0007669"/>
    <property type="project" value="TreeGrafter"/>
</dbReference>
<dbReference type="PANTHER" id="PTHR22437:SF0">
    <property type="entry name" value="FI21431P1"/>
    <property type="match status" value="1"/>
</dbReference>
<evidence type="ECO:0000313" key="2">
    <source>
        <dbReference type="Proteomes" id="UP000267096"/>
    </source>
</evidence>
<proteinExistence type="predicted"/>
<evidence type="ECO:0000313" key="1">
    <source>
        <dbReference type="EMBL" id="VDK44874.1"/>
    </source>
</evidence>
<protein>
    <submittedName>
        <fullName evidence="3">Storkhead-box protein 1</fullName>
    </submittedName>
</protein>
<dbReference type="OrthoDB" id="10020110at2759"/>
<dbReference type="EMBL" id="UYRR01031062">
    <property type="protein sequence ID" value="VDK44874.1"/>
    <property type="molecule type" value="Genomic_DNA"/>
</dbReference>
<sequence>MSRAISTQCIGIIFQSLTSKRKSGHRIFESFIEENRSCFWNIALVDAVNSIEYIGFMRPGTLFVSSVSERHLITLRSAWARRILKPAKGFTILSLGMYITSFIK</sequence>
<dbReference type="PANTHER" id="PTHR22437">
    <property type="entry name" value="WINGED HELIX DOMAIN-CONTAINING PROTEIN"/>
    <property type="match status" value="1"/>
</dbReference>
<accession>A0A0M3JUL9</accession>
<keyword evidence="2" id="KW-1185">Reference proteome</keyword>
<dbReference type="GO" id="GO:0000977">
    <property type="term" value="F:RNA polymerase II transcription regulatory region sequence-specific DNA binding"/>
    <property type="evidence" value="ECO:0007669"/>
    <property type="project" value="TreeGrafter"/>
</dbReference>
<organism evidence="3">
    <name type="scientific">Anisakis simplex</name>
    <name type="common">Herring worm</name>
    <dbReference type="NCBI Taxonomy" id="6269"/>
    <lineage>
        <taxon>Eukaryota</taxon>
        <taxon>Metazoa</taxon>
        <taxon>Ecdysozoa</taxon>
        <taxon>Nematoda</taxon>
        <taxon>Chromadorea</taxon>
        <taxon>Rhabditida</taxon>
        <taxon>Spirurina</taxon>
        <taxon>Ascaridomorpha</taxon>
        <taxon>Ascaridoidea</taxon>
        <taxon>Anisakidae</taxon>
        <taxon>Anisakis</taxon>
        <taxon>Anisakis simplex complex</taxon>
    </lineage>
</organism>
<reference evidence="1 2" key="2">
    <citation type="submission" date="2018-11" db="EMBL/GenBank/DDBJ databases">
        <authorList>
            <consortium name="Pathogen Informatics"/>
        </authorList>
    </citation>
    <scope>NUCLEOTIDE SEQUENCE [LARGE SCALE GENOMIC DNA]</scope>
</reference>
<dbReference type="Proteomes" id="UP000267096">
    <property type="component" value="Unassembled WGS sequence"/>
</dbReference>
<dbReference type="AlphaFoldDB" id="A0A0M3JUL9"/>
<dbReference type="GO" id="GO:0005737">
    <property type="term" value="C:cytoplasm"/>
    <property type="evidence" value="ECO:0007669"/>
    <property type="project" value="TreeGrafter"/>
</dbReference>
<gene>
    <name evidence="1" type="ORF">ASIM_LOCUS11351</name>
</gene>
<dbReference type="InterPro" id="IPR040126">
    <property type="entry name" value="STOX1/2"/>
</dbReference>
<reference evidence="3" key="1">
    <citation type="submission" date="2017-02" db="UniProtKB">
        <authorList>
            <consortium name="WormBaseParasite"/>
        </authorList>
    </citation>
    <scope>IDENTIFICATION</scope>
</reference>
<dbReference type="GO" id="GO:0006357">
    <property type="term" value="P:regulation of transcription by RNA polymerase II"/>
    <property type="evidence" value="ECO:0007669"/>
    <property type="project" value="InterPro"/>
</dbReference>